<dbReference type="Gene3D" id="3.90.25.10">
    <property type="entry name" value="UDP-galactose 4-epimerase, domain 1"/>
    <property type="match status" value="1"/>
</dbReference>
<evidence type="ECO:0000259" key="1">
    <source>
        <dbReference type="Pfam" id="PF04321"/>
    </source>
</evidence>
<feature type="domain" description="RmlD-like substrate binding" evidence="1">
    <location>
        <begin position="3"/>
        <end position="293"/>
    </location>
</feature>
<dbReference type="Proteomes" id="UP000683213">
    <property type="component" value="Unassembled WGS sequence"/>
</dbReference>
<comment type="caution">
    <text evidence="2">The sequence shown here is derived from an EMBL/GenBank/DDBJ whole genome shotgun (WGS) entry which is preliminary data.</text>
</comment>
<accession>A0A7J4IVK0</accession>
<organism evidence="2 4">
    <name type="scientific">Candidatus Iainarchaeum sp</name>
    <dbReference type="NCBI Taxonomy" id="3101447"/>
    <lineage>
        <taxon>Archaea</taxon>
        <taxon>Candidatus Iainarchaeota</taxon>
        <taxon>Candidatus Iainarchaeia</taxon>
        <taxon>Candidatus Iainarchaeales</taxon>
        <taxon>Candidatus Iainarchaeaceae</taxon>
        <taxon>Candidatus Iainarchaeum</taxon>
    </lineage>
</organism>
<dbReference type="PANTHER" id="PTHR43242:SF1">
    <property type="entry name" value="NAD(P)-BINDING ROSSMANN-FOLD SUPERFAMILY PROTEIN"/>
    <property type="match status" value="1"/>
</dbReference>
<evidence type="ECO:0000313" key="3">
    <source>
        <dbReference type="EMBL" id="MBS3059642.1"/>
    </source>
</evidence>
<name>A0A7J4IVK0_9ARCH</name>
<dbReference type="Pfam" id="PF04321">
    <property type="entry name" value="RmlD_sub_bind"/>
    <property type="match status" value="1"/>
</dbReference>
<dbReference type="InterPro" id="IPR029903">
    <property type="entry name" value="RmlD-like-bd"/>
</dbReference>
<dbReference type="InterPro" id="IPR036291">
    <property type="entry name" value="NAD(P)-bd_dom_sf"/>
</dbReference>
<gene>
    <name evidence="2" type="ORF">HA237_00085</name>
    <name evidence="3" type="ORF">J4224_04425</name>
</gene>
<dbReference type="EMBL" id="JAGVWF010000063">
    <property type="protein sequence ID" value="MBS3059642.1"/>
    <property type="molecule type" value="Genomic_DNA"/>
</dbReference>
<sequence>MKRILVAGGSGLLGGACCVHFSENFETFFSFHDHGVKIKGCNGWKVDLSNERQAQKFVQKVNPDAIINTVALTNLELCEEKPLLAEKVNVETARNTAIAAKDNGSKLIHISTNYVFDGERGNYSEEDTPKAAGVYSCTKIEGDEAVLAVKPEYNIVRTCIFGWNIVPERKNSVSWIYDALSRGQKISALTDQYMNIILANSLAENLELLVNSPKQGIYNISAHGSLSKFELASRVAELYGFDKSLIGKSTLKEFYDKGIFKAKRPRDGSLTIQKFEKEFKVKLPSMDEDLAKFRKLGEQNYLSNFKLASPSRQ</sequence>
<dbReference type="CDD" id="cd05254">
    <property type="entry name" value="dTDP_HR_like_SDR_e"/>
    <property type="match status" value="1"/>
</dbReference>
<reference evidence="3" key="3">
    <citation type="submission" date="2021-05" db="EMBL/GenBank/DDBJ databases">
        <title>Protein family content uncovers lineage relationships and bacterial pathway maintenance mechanisms in DPANN archaea.</title>
        <authorList>
            <person name="Castelle C.J."/>
            <person name="Meheust R."/>
            <person name="Jaffe A.L."/>
            <person name="Seitz K."/>
            <person name="Gong X."/>
            <person name="Baker B.J."/>
            <person name="Banfield J.F."/>
        </authorList>
    </citation>
    <scope>NUCLEOTIDE SEQUENCE</scope>
    <source>
        <strain evidence="3">RIFCSPHIGHO2_01_FULL_GW2011_AR10_43_9</strain>
    </source>
</reference>
<dbReference type="Proteomes" id="UP000577419">
    <property type="component" value="Unassembled WGS sequence"/>
</dbReference>
<evidence type="ECO:0000313" key="4">
    <source>
        <dbReference type="Proteomes" id="UP000577419"/>
    </source>
</evidence>
<dbReference type="Gene3D" id="3.40.50.720">
    <property type="entry name" value="NAD(P)-binding Rossmann-like Domain"/>
    <property type="match status" value="1"/>
</dbReference>
<protein>
    <submittedName>
        <fullName evidence="2">SDR family oxidoreductase</fullName>
    </submittedName>
</protein>
<dbReference type="PROSITE" id="PS51257">
    <property type="entry name" value="PROKAR_LIPOPROTEIN"/>
    <property type="match status" value="1"/>
</dbReference>
<dbReference type="EMBL" id="DUFG01000001">
    <property type="protein sequence ID" value="HIH07747.1"/>
    <property type="molecule type" value="Genomic_DNA"/>
</dbReference>
<reference evidence="3" key="2">
    <citation type="submission" date="2021-03" db="EMBL/GenBank/DDBJ databases">
        <authorList>
            <person name="Jaffe A."/>
        </authorList>
    </citation>
    <scope>NUCLEOTIDE SEQUENCE</scope>
    <source>
        <strain evidence="3">RIFCSPHIGHO2_01_FULL_GW2011_AR10_43_9</strain>
    </source>
</reference>
<proteinExistence type="predicted"/>
<dbReference type="PANTHER" id="PTHR43242">
    <property type="entry name" value="NAD(P)-BINDING ROSSMANN-FOLD SUPERFAMILY PROTEIN"/>
    <property type="match status" value="1"/>
</dbReference>
<dbReference type="AlphaFoldDB" id="A0A7J4IVK0"/>
<dbReference type="SUPFAM" id="SSF51735">
    <property type="entry name" value="NAD(P)-binding Rossmann-fold domains"/>
    <property type="match status" value="1"/>
</dbReference>
<evidence type="ECO:0000313" key="2">
    <source>
        <dbReference type="EMBL" id="HIH07747.1"/>
    </source>
</evidence>
<reference evidence="4" key="1">
    <citation type="journal article" date="2020" name="bioRxiv">
        <title>A rank-normalized archaeal taxonomy based on genome phylogeny resolves widespread incomplete and uneven classifications.</title>
        <authorList>
            <person name="Rinke C."/>
            <person name="Chuvochina M."/>
            <person name="Mussig A.J."/>
            <person name="Chaumeil P.-A."/>
            <person name="Waite D.W."/>
            <person name="Whitman W.B."/>
            <person name="Parks D.H."/>
            <person name="Hugenholtz P."/>
        </authorList>
    </citation>
    <scope>NUCLEOTIDE SEQUENCE [LARGE SCALE GENOMIC DNA]</scope>
</reference>